<dbReference type="Proteomes" id="UP001732700">
    <property type="component" value="Chromosome 6A"/>
</dbReference>
<evidence type="ECO:0000313" key="1">
    <source>
        <dbReference type="EnsemblPlants" id="AVESA.00010b.r2.6AG1025820.1.CDS"/>
    </source>
</evidence>
<dbReference type="EnsemblPlants" id="AVESA.00010b.r2.6AG1025820.1">
    <property type="protein sequence ID" value="AVESA.00010b.r2.6AG1025820.1.CDS"/>
    <property type="gene ID" value="AVESA.00010b.r2.6AG1025820"/>
</dbReference>
<name>A0ACD5YQK6_AVESA</name>
<keyword evidence="2" id="KW-1185">Reference proteome</keyword>
<reference evidence="1" key="2">
    <citation type="submission" date="2025-09" db="UniProtKB">
        <authorList>
            <consortium name="EnsemblPlants"/>
        </authorList>
    </citation>
    <scope>IDENTIFICATION</scope>
</reference>
<accession>A0ACD5YQK6</accession>
<protein>
    <submittedName>
        <fullName evidence="1">Uncharacterized protein</fullName>
    </submittedName>
</protein>
<sequence length="935" mass="104522">MERAEQRLVSMCDERARMLQEQFGVTVNHVHALAILISIFHFEKNPSAIDQDTFARYTAMTSFERPLLNGIAYAQRIFPHEKEMFERQHGWIMKTMNREGAPLQDEYAPVIFSQDTVSYLARMDMMSGEEDRENILRARATGKPVLTNPFRLLGSNHLGVVLTFAVYRPDLPADASVEQRVEATAGYLGGAFDVESLVENLLSKLAGNQDILVNVYDVTNASEPMAMYGSQMPDDKPGLLHVSMLDFGDPFRRHEMRCRYRQKPPMPWSAISNPLGTFVIWMLVGYIICAAWSRYDKVTEDCRKMEELKTQAEAADVAKSQFLATVSHEIRTPMNGVLGMLDMLLGTDLTMTQKDFAQTAQNCGKELIKLINDVLDRAKFEAGRLELEAVPFDLRSLLDDVISLFPSKLREKSIELAVFVCDDVPKLVIGDPCRFRQIVTNLVNNAVKFTERGHVFVRVSLAENSSVEANRAFNGMLNGKDGKVESTANGAFNTLSGFQAADERNSWEYFKLLLSDKELHSNELEGESSNRMDAADHVTLMISIEDTGVGIPLHAQDRVFTPFMQADSSTSRNYGGTGIGLSISKCLAELMGGQISFTSRPSIGSTFTFSAVVKRASKDTSSDSERSLCEALPTAFRGMKAILVDAKPVRSAVTRYHLNRLGIIVQVVNNLSMGIQAFGQNGATKSREKTSMLFIENDIWRPEVDIQLLNRVHTLRMKSQMHELPKIILLVTSEADKDKYGSTFNTVMCKPIRASTIASCLQQLLRVEIPERKENQNRPSFLRSLLVGKNILVVDDNKVNLRVAQAALKKYGAKVHCVESGKDAISLLQPPHCFDACFMDVQMPEMDGFEATKQIREIEKKANEAKKEQLTSAESSTFVEWHLPVLAMTADVIQATYEQCIKSGMDGYVSKPFDEQQLCQAVSRLVVGTTDPFMT</sequence>
<proteinExistence type="predicted"/>
<organism evidence="1 2">
    <name type="scientific">Avena sativa</name>
    <name type="common">Oat</name>
    <dbReference type="NCBI Taxonomy" id="4498"/>
    <lineage>
        <taxon>Eukaryota</taxon>
        <taxon>Viridiplantae</taxon>
        <taxon>Streptophyta</taxon>
        <taxon>Embryophyta</taxon>
        <taxon>Tracheophyta</taxon>
        <taxon>Spermatophyta</taxon>
        <taxon>Magnoliopsida</taxon>
        <taxon>Liliopsida</taxon>
        <taxon>Poales</taxon>
        <taxon>Poaceae</taxon>
        <taxon>BOP clade</taxon>
        <taxon>Pooideae</taxon>
        <taxon>Poodae</taxon>
        <taxon>Poeae</taxon>
        <taxon>Poeae Chloroplast Group 1 (Aveneae type)</taxon>
        <taxon>Aveninae</taxon>
        <taxon>Avena</taxon>
    </lineage>
</organism>
<evidence type="ECO:0000313" key="2">
    <source>
        <dbReference type="Proteomes" id="UP001732700"/>
    </source>
</evidence>
<reference evidence="1" key="1">
    <citation type="submission" date="2021-05" db="EMBL/GenBank/DDBJ databases">
        <authorList>
            <person name="Scholz U."/>
            <person name="Mascher M."/>
            <person name="Fiebig A."/>
        </authorList>
    </citation>
    <scope>NUCLEOTIDE SEQUENCE [LARGE SCALE GENOMIC DNA]</scope>
</reference>